<dbReference type="Proteomes" id="UP001055804">
    <property type="component" value="Unassembled WGS sequence"/>
</dbReference>
<sequence>MNMRDVAFQSPTLIAPDAMEHLPKTTAAAGFSRPLMIVCGATTTFGHLHRMRSMAPPPGRAVPFEVRHTVAHEDAIAEALSLFHDMSCDSVIAAGSGAALDTARAVAMLASTHAPLAEIVQRPALVRAAKPWIAVVPAPASLVPLSDRIVADVRGEVGTPTQRIAIDASRVRPARILCDTDCMRALPPQTVAAGLFAALMQAAETLAEADAPHANRALAAGAVRLIAGTGGLLAGVTALSDPDATALRITAFEAAGMAALSRNGRSIGAASALTLALTGRHGVRHGPIAAALLPAWTAMDGHGGAAEAALAPLVAKAGAPSVAAALTAMRDAAGLAPAIRELGLEIDANVRKQAEALAGPDGAAAVAALAAAADAAGAMA</sequence>
<accession>A0A9J6PMQ8</accession>
<feature type="domain" description="Alcohol dehydrogenase iron-type/glycerol dehydrogenase GldA" evidence="3">
    <location>
        <begin position="14"/>
        <end position="135"/>
    </location>
</feature>
<gene>
    <name evidence="4" type="ORF">NJQ99_13065</name>
</gene>
<evidence type="ECO:0000313" key="5">
    <source>
        <dbReference type="Proteomes" id="UP001055804"/>
    </source>
</evidence>
<dbReference type="Pfam" id="PF00465">
    <property type="entry name" value="Fe-ADH"/>
    <property type="match status" value="1"/>
</dbReference>
<reference evidence="4" key="1">
    <citation type="submission" date="2022-06" db="EMBL/GenBank/DDBJ databases">
        <title>Isolation and Genomics of Futiania mangrovii gen. nov., sp. nov., a Rare and Metabolically-versatile member in the Class Alphaproteobacteria.</title>
        <authorList>
            <person name="Liu L."/>
            <person name="Huang W.-C."/>
            <person name="Pan J."/>
            <person name="Li J."/>
            <person name="Huang Y."/>
            <person name="Du H."/>
            <person name="Liu Y."/>
            <person name="Li M."/>
        </authorList>
    </citation>
    <scope>NUCLEOTIDE SEQUENCE</scope>
    <source>
        <strain evidence="4">FT118</strain>
    </source>
</reference>
<dbReference type="GO" id="GO:0046872">
    <property type="term" value="F:metal ion binding"/>
    <property type="evidence" value="ECO:0007669"/>
    <property type="project" value="InterPro"/>
</dbReference>
<dbReference type="SUPFAM" id="SSF56796">
    <property type="entry name" value="Dehydroquinate synthase-like"/>
    <property type="match status" value="1"/>
</dbReference>
<proteinExistence type="inferred from homology"/>
<keyword evidence="5" id="KW-1185">Reference proteome</keyword>
<dbReference type="AlphaFoldDB" id="A0A9J6PMQ8"/>
<keyword evidence="2" id="KW-0560">Oxidoreductase</keyword>
<dbReference type="Gene3D" id="1.20.1090.10">
    <property type="entry name" value="Dehydroquinate synthase-like - alpha domain"/>
    <property type="match status" value="1"/>
</dbReference>
<name>A0A9J6PMQ8_9PROT</name>
<dbReference type="PANTHER" id="PTHR11496:SF102">
    <property type="entry name" value="ALCOHOL DEHYDROGENASE 4"/>
    <property type="match status" value="1"/>
</dbReference>
<comment type="similarity">
    <text evidence="1">Belongs to the iron-containing alcohol dehydrogenase family.</text>
</comment>
<evidence type="ECO:0000259" key="3">
    <source>
        <dbReference type="Pfam" id="PF00465"/>
    </source>
</evidence>
<dbReference type="GO" id="GO:0004022">
    <property type="term" value="F:alcohol dehydrogenase (NAD+) activity"/>
    <property type="evidence" value="ECO:0007669"/>
    <property type="project" value="TreeGrafter"/>
</dbReference>
<dbReference type="Gene3D" id="3.40.50.1970">
    <property type="match status" value="1"/>
</dbReference>
<organism evidence="4 5">
    <name type="scientific">Futiania mangrovi</name>
    <dbReference type="NCBI Taxonomy" id="2959716"/>
    <lineage>
        <taxon>Bacteria</taxon>
        <taxon>Pseudomonadati</taxon>
        <taxon>Pseudomonadota</taxon>
        <taxon>Alphaproteobacteria</taxon>
        <taxon>Futianiales</taxon>
        <taxon>Futianiaceae</taxon>
        <taxon>Futiania</taxon>
    </lineage>
</organism>
<comment type="caution">
    <text evidence="4">The sequence shown here is derived from an EMBL/GenBank/DDBJ whole genome shotgun (WGS) entry which is preliminary data.</text>
</comment>
<dbReference type="EMBL" id="JAMZFT010000003">
    <property type="protein sequence ID" value="MCP1337346.1"/>
    <property type="molecule type" value="Genomic_DNA"/>
</dbReference>
<dbReference type="InterPro" id="IPR001670">
    <property type="entry name" value="ADH_Fe/GldA"/>
</dbReference>
<evidence type="ECO:0000256" key="1">
    <source>
        <dbReference type="ARBA" id="ARBA00007358"/>
    </source>
</evidence>
<dbReference type="InterPro" id="IPR039697">
    <property type="entry name" value="Alcohol_dehydrogenase_Fe"/>
</dbReference>
<dbReference type="PANTHER" id="PTHR11496">
    <property type="entry name" value="ALCOHOL DEHYDROGENASE"/>
    <property type="match status" value="1"/>
</dbReference>
<evidence type="ECO:0000256" key="2">
    <source>
        <dbReference type="ARBA" id="ARBA00023002"/>
    </source>
</evidence>
<evidence type="ECO:0000313" key="4">
    <source>
        <dbReference type="EMBL" id="MCP1337346.1"/>
    </source>
</evidence>
<protein>
    <submittedName>
        <fullName evidence="4">Iron-containing alcohol dehydrogenase</fullName>
    </submittedName>
</protein>
<dbReference type="RefSeq" id="WP_269333314.1">
    <property type="nucleotide sequence ID" value="NZ_JAMZFT010000003.1"/>
</dbReference>